<keyword evidence="5" id="KW-1185">Reference proteome</keyword>
<feature type="domain" description="Integrase catalytic" evidence="3">
    <location>
        <begin position="121"/>
        <end position="307"/>
    </location>
</feature>
<reference evidence="4 5" key="1">
    <citation type="submission" date="2020-08" db="EMBL/GenBank/DDBJ databases">
        <title>Genomic Encyclopedia of Type Strains, Phase IV (KMG-V): Genome sequencing to study the core and pangenomes of soil and plant-associated prokaryotes.</title>
        <authorList>
            <person name="Whitman W."/>
        </authorList>
    </citation>
    <scope>NUCLEOTIDE SEQUENCE [LARGE SCALE GENOMIC DNA]</scope>
    <source>
        <strain evidence="4 5">SEMIA 4087</strain>
    </source>
</reference>
<evidence type="ECO:0000256" key="1">
    <source>
        <dbReference type="SAM" id="MobiDB-lite"/>
    </source>
</evidence>
<sequence length="360" mass="40110">MRQLRKMLRLAGSGTSSREIAVMLGVARSTVQDNLKRAAMAGLTWPLPGELTDDALEHRLFARAGVKQGQRRRQEPVWAELSIELKKPGVTLLILWEKYRSVHPDGYGYSRFCELFRGFEQRLSPTMRQEHAAGDKAFVDYSGKRVPVVDRKTGEVREAELFVGVLGASSYTFAEATWTKTLPDWIGSHVRMFAFGVPRLIVPDNLKSGVNRASFHDPEINRSYGMMASHYGVGVLPARSRRPKDKAKVENAVRFAPSCILGRPRKQTFFSRAEANAAIAEILVARINDHVMRRLGVSRRHLFETVERPALASLPAEDNEFAGWRLARVSTDYMSSSRASSIPSRTASSASRSISAPLPG</sequence>
<gene>
    <name evidence="4" type="ORF">GGD56_006834</name>
</gene>
<evidence type="ECO:0000313" key="4">
    <source>
        <dbReference type="EMBL" id="MBB4232934.1"/>
    </source>
</evidence>
<feature type="domain" description="HTH IS408-type" evidence="2">
    <location>
        <begin position="4"/>
        <end position="85"/>
    </location>
</feature>
<comment type="caution">
    <text evidence="4">The sequence shown here is derived from an EMBL/GenBank/DDBJ whole genome shotgun (WGS) entry which is preliminary data.</text>
</comment>
<evidence type="ECO:0000259" key="2">
    <source>
        <dbReference type="PROSITE" id="PS50532"/>
    </source>
</evidence>
<feature type="compositionally biased region" description="Low complexity" evidence="1">
    <location>
        <begin position="335"/>
        <end position="360"/>
    </location>
</feature>
<dbReference type="PANTHER" id="PTHR35004">
    <property type="entry name" value="TRANSPOSASE RV3428C-RELATED"/>
    <property type="match status" value="1"/>
</dbReference>
<dbReference type="EMBL" id="JACIFX010000021">
    <property type="protein sequence ID" value="MBB4232934.1"/>
    <property type="molecule type" value="Genomic_DNA"/>
</dbReference>
<evidence type="ECO:0000259" key="3">
    <source>
        <dbReference type="PROSITE" id="PS50994"/>
    </source>
</evidence>
<dbReference type="RefSeq" id="WP_233450501.1">
    <property type="nucleotide sequence ID" value="NZ_JACIFX010000021.1"/>
</dbReference>
<feature type="region of interest" description="Disordered" evidence="1">
    <location>
        <begin position="333"/>
        <end position="360"/>
    </location>
</feature>
<evidence type="ECO:0000313" key="5">
    <source>
        <dbReference type="Proteomes" id="UP000551353"/>
    </source>
</evidence>
<dbReference type="NCBIfam" id="NF033546">
    <property type="entry name" value="transpos_IS21"/>
    <property type="match status" value="1"/>
</dbReference>
<organism evidence="4 5">
    <name type="scientific">Rhizobium mongolense</name>
    <dbReference type="NCBI Taxonomy" id="57676"/>
    <lineage>
        <taxon>Bacteria</taxon>
        <taxon>Pseudomonadati</taxon>
        <taxon>Pseudomonadota</taxon>
        <taxon>Alphaproteobacteria</taxon>
        <taxon>Hyphomicrobiales</taxon>
        <taxon>Rhizobiaceae</taxon>
        <taxon>Rhizobium/Agrobacterium group</taxon>
        <taxon>Rhizobium</taxon>
    </lineage>
</organism>
<name>A0ABR6IYE4_9HYPH</name>
<proteinExistence type="predicted"/>
<dbReference type="InterPro" id="IPR017895">
    <property type="entry name" value="HTH_IS408/IS1162_type"/>
</dbReference>
<dbReference type="InterPro" id="IPR001584">
    <property type="entry name" value="Integrase_cat-core"/>
</dbReference>
<dbReference type="PANTHER" id="PTHR35004:SF8">
    <property type="entry name" value="TRANSPOSASE RV3428C-RELATED"/>
    <property type="match status" value="1"/>
</dbReference>
<dbReference type="Proteomes" id="UP000551353">
    <property type="component" value="Unassembled WGS sequence"/>
</dbReference>
<dbReference type="PROSITE" id="PS50994">
    <property type="entry name" value="INTEGRASE"/>
    <property type="match status" value="1"/>
</dbReference>
<accession>A0ABR6IYE4</accession>
<protein>
    <submittedName>
        <fullName evidence="4">Transposase</fullName>
    </submittedName>
</protein>
<dbReference type="PROSITE" id="PS50532">
    <property type="entry name" value="HTH_IS408"/>
    <property type="match status" value="1"/>
</dbReference>